<gene>
    <name evidence="1" type="ORF">LCGC14_0709940</name>
</gene>
<evidence type="ECO:0000313" key="1">
    <source>
        <dbReference type="EMBL" id="KKN42784.1"/>
    </source>
</evidence>
<reference evidence="1" key="1">
    <citation type="journal article" date="2015" name="Nature">
        <title>Complex archaea that bridge the gap between prokaryotes and eukaryotes.</title>
        <authorList>
            <person name="Spang A."/>
            <person name="Saw J.H."/>
            <person name="Jorgensen S.L."/>
            <person name="Zaremba-Niedzwiedzka K."/>
            <person name="Martijn J."/>
            <person name="Lind A.E."/>
            <person name="van Eijk R."/>
            <person name="Schleper C."/>
            <person name="Guy L."/>
            <person name="Ettema T.J."/>
        </authorList>
    </citation>
    <scope>NUCLEOTIDE SEQUENCE</scope>
</reference>
<accession>A0A0F9QK15</accession>
<name>A0A0F9QK15_9ZZZZ</name>
<dbReference type="AlphaFoldDB" id="A0A0F9QK15"/>
<comment type="caution">
    <text evidence="1">The sequence shown here is derived from an EMBL/GenBank/DDBJ whole genome shotgun (WGS) entry which is preliminary data.</text>
</comment>
<sequence>MRVFEEGDVVIVKNRYVKMIGRILEHSTGNIHCFTDGKLARAEDVDLLDVRIGARVLAQCMTAKDLELLLACKDVEALRLRLQRISHSSYLCEGTYRRTAEAPPR</sequence>
<dbReference type="EMBL" id="LAZR01001557">
    <property type="protein sequence ID" value="KKN42784.1"/>
    <property type="molecule type" value="Genomic_DNA"/>
</dbReference>
<protein>
    <submittedName>
        <fullName evidence="1">Uncharacterized protein</fullName>
    </submittedName>
</protein>
<organism evidence="1">
    <name type="scientific">marine sediment metagenome</name>
    <dbReference type="NCBI Taxonomy" id="412755"/>
    <lineage>
        <taxon>unclassified sequences</taxon>
        <taxon>metagenomes</taxon>
        <taxon>ecological metagenomes</taxon>
    </lineage>
</organism>
<proteinExistence type="predicted"/>